<evidence type="ECO:0000256" key="6">
    <source>
        <dbReference type="ARBA" id="ARBA00022536"/>
    </source>
</evidence>
<dbReference type="InterPro" id="IPR001314">
    <property type="entry name" value="Peptidase_S1A"/>
</dbReference>
<evidence type="ECO:0000259" key="19">
    <source>
        <dbReference type="PROSITE" id="PS50240"/>
    </source>
</evidence>
<dbReference type="InterPro" id="IPR012224">
    <property type="entry name" value="Pept_S1A_FX"/>
</dbReference>
<dbReference type="SMART" id="SM00179">
    <property type="entry name" value="EGF_CA"/>
    <property type="match status" value="1"/>
</dbReference>
<dbReference type="PROSITE" id="PS01186">
    <property type="entry name" value="EGF_2"/>
    <property type="match status" value="1"/>
</dbReference>
<dbReference type="PROSITE" id="PS50998">
    <property type="entry name" value="GLA_2"/>
    <property type="match status" value="1"/>
</dbReference>
<keyword evidence="13" id="KW-0325">Glycoprotein</keyword>
<evidence type="ECO:0000256" key="16">
    <source>
        <dbReference type="RuleBase" id="RU363034"/>
    </source>
</evidence>
<evidence type="ECO:0000256" key="1">
    <source>
        <dbReference type="ARBA" id="ARBA00001239"/>
    </source>
</evidence>
<dbReference type="InterPro" id="IPR033116">
    <property type="entry name" value="TRYPSIN_SER"/>
</dbReference>
<dbReference type="Gene3D" id="2.40.10.10">
    <property type="entry name" value="Trypsin-like serine proteases"/>
    <property type="match status" value="2"/>
</dbReference>
<dbReference type="PROSITE" id="PS00135">
    <property type="entry name" value="TRYPSIN_SER"/>
    <property type="match status" value="1"/>
</dbReference>
<dbReference type="SMART" id="SM00181">
    <property type="entry name" value="EGF"/>
    <property type="match status" value="2"/>
</dbReference>
<evidence type="ECO:0000313" key="21">
    <source>
        <dbReference type="Ensembl" id="ENSPREP00000033296.1"/>
    </source>
</evidence>
<dbReference type="InterPro" id="IPR017857">
    <property type="entry name" value="Coagulation_fac-like_Gla_dom"/>
</dbReference>
<evidence type="ECO:0000256" key="15">
    <source>
        <dbReference type="PROSITE-ProRule" id="PRU00076"/>
    </source>
</evidence>
<sequence>MSGTLRPTLGLVLLLHLTAAHVFLDGREANQVLTRLRRANSFLEELKQGNMERECNEERCSWEEAREIFENKEKTDAFWAKYVDGDACLSTPCAHGGRCTDTIGSYKCFCMEGYKGFSCEIVIPKLCENDNGGCDHFCHVAKTNVECSCADGYFLGQNGKSCESNEPFKCGVLVSNKVRRSLVDSGDLNMEKVKPPKLNTTANSTEQRNILDPDDPFWSRDISSKLPAPIPNLISSGTIDRSGSVRIVDGEDCPAGECPWQALLINEDNIGFCGGTILTEYIILTAAHCMNQSRYFIVKVGEHNTTQQTDWEMSHEVDTIVSHFKYNPENYNNDIALVKLSKPIRFNRYILPACIPQPDFAENVLMRQNDGLVSGFGRLGEGRETSTVLQRLSVPYVDRLTCIESTQLRISMRMFCAGYDTIAKDACQGDSGGPHVTRYHDTYFITGIVSWGEGCARKGKYGVYTQVSKYIHWIREGIKKLTPRGENRKRRDHGAIYRLKRDHGAIKRLNL</sequence>
<keyword evidence="9" id="KW-0677">Repeat</keyword>
<dbReference type="InterPro" id="IPR050442">
    <property type="entry name" value="Peptidase_S1_coag_factors"/>
</dbReference>
<protein>
    <recommendedName>
        <fullName evidence="3">coagulation factor Xa</fullName>
        <ecNumber evidence="3">3.4.21.6</ecNumber>
    </recommendedName>
</protein>
<dbReference type="GO" id="GO:0005509">
    <property type="term" value="F:calcium ion binding"/>
    <property type="evidence" value="ECO:0007669"/>
    <property type="project" value="InterPro"/>
</dbReference>
<dbReference type="Pfam" id="PF00594">
    <property type="entry name" value="Gla"/>
    <property type="match status" value="1"/>
</dbReference>
<dbReference type="CTD" id="2159"/>
<dbReference type="PROSITE" id="PS00010">
    <property type="entry name" value="ASX_HYDROXYL"/>
    <property type="match status" value="1"/>
</dbReference>
<dbReference type="GeneID" id="103457956"/>
<dbReference type="SUPFAM" id="SSF50494">
    <property type="entry name" value="Trypsin-like serine proteases"/>
    <property type="match status" value="1"/>
</dbReference>
<dbReference type="GeneTree" id="ENSGT00940000157694"/>
<dbReference type="InterPro" id="IPR009003">
    <property type="entry name" value="Peptidase_S1_PA"/>
</dbReference>
<dbReference type="FunFam" id="4.10.740.10:FF:000001">
    <property type="entry name" value="vitamin K-dependent protein S"/>
    <property type="match status" value="1"/>
</dbReference>
<keyword evidence="12 15" id="KW-1015">Disulfide bond</keyword>
<dbReference type="GO" id="GO:0004252">
    <property type="term" value="F:serine-type endopeptidase activity"/>
    <property type="evidence" value="ECO:0007669"/>
    <property type="project" value="UniProtKB-EC"/>
</dbReference>
<evidence type="ECO:0000256" key="17">
    <source>
        <dbReference type="SAM" id="SignalP"/>
    </source>
</evidence>
<feature type="chain" id="PRO_5018287873" description="coagulation factor Xa" evidence="17">
    <location>
        <begin position="21"/>
        <end position="511"/>
    </location>
</feature>
<evidence type="ECO:0000256" key="10">
    <source>
        <dbReference type="ARBA" id="ARBA00022801"/>
    </source>
</evidence>
<feature type="signal peptide" evidence="17">
    <location>
        <begin position="1"/>
        <end position="20"/>
    </location>
</feature>
<comment type="catalytic activity">
    <reaction evidence="1">
        <text>Selective cleavage of Arg-|-Thr and then Arg-|-Ile bonds in prothrombin to form thrombin.</text>
        <dbReference type="EC" id="3.4.21.6"/>
    </reaction>
</comment>
<comment type="caution">
    <text evidence="15">Lacks conserved residue(s) required for the propagation of feature annotation.</text>
</comment>
<dbReference type="PRINTS" id="PR00010">
    <property type="entry name" value="EGFBLOOD"/>
</dbReference>
<evidence type="ECO:0000256" key="3">
    <source>
        <dbReference type="ARBA" id="ARBA00012181"/>
    </source>
</evidence>
<evidence type="ECO:0000256" key="13">
    <source>
        <dbReference type="ARBA" id="ARBA00023180"/>
    </source>
</evidence>
<feature type="active site" description="Charge relay system" evidence="14">
    <location>
        <position position="288"/>
    </location>
</feature>
<evidence type="ECO:0000259" key="20">
    <source>
        <dbReference type="PROSITE" id="PS50998"/>
    </source>
</evidence>
<dbReference type="PRINTS" id="PR00722">
    <property type="entry name" value="CHYMOTRYPSIN"/>
</dbReference>
<dbReference type="KEGG" id="pret:103457956"/>
<dbReference type="Ensembl" id="ENSPRET00000033674.1">
    <property type="protein sequence ID" value="ENSPREP00000033296.1"/>
    <property type="gene ID" value="ENSPREG00000022559.1"/>
</dbReference>
<feature type="disulfide bond" evidence="15">
    <location>
        <begin position="110"/>
        <end position="119"/>
    </location>
</feature>
<dbReference type="InterPro" id="IPR009030">
    <property type="entry name" value="Growth_fac_rcpt_cys_sf"/>
</dbReference>
<dbReference type="Gene3D" id="2.10.25.10">
    <property type="entry name" value="Laminin"/>
    <property type="match status" value="2"/>
</dbReference>
<keyword evidence="22" id="KW-1185">Reference proteome</keyword>
<feature type="domain" description="EGF-like" evidence="18">
    <location>
        <begin position="84"/>
        <end position="120"/>
    </location>
</feature>
<evidence type="ECO:0000256" key="9">
    <source>
        <dbReference type="ARBA" id="ARBA00022737"/>
    </source>
</evidence>
<dbReference type="SUPFAM" id="SSF57630">
    <property type="entry name" value="GLA-domain"/>
    <property type="match status" value="1"/>
</dbReference>
<dbReference type="PROSITE" id="PS00022">
    <property type="entry name" value="EGF_1"/>
    <property type="match status" value="1"/>
</dbReference>
<dbReference type="PROSITE" id="PS00011">
    <property type="entry name" value="GLA_1"/>
    <property type="match status" value="1"/>
</dbReference>
<evidence type="ECO:0000256" key="5">
    <source>
        <dbReference type="ARBA" id="ARBA00022525"/>
    </source>
</evidence>
<feature type="domain" description="Peptidase S1" evidence="19">
    <location>
        <begin position="247"/>
        <end position="479"/>
    </location>
</feature>
<evidence type="ECO:0000256" key="8">
    <source>
        <dbReference type="ARBA" id="ARBA00022729"/>
    </source>
</evidence>
<dbReference type="PIRSF" id="PIRSF001143">
    <property type="entry name" value="Factor_X"/>
    <property type="match status" value="1"/>
</dbReference>
<dbReference type="InterPro" id="IPR000294">
    <property type="entry name" value="GLA_domain"/>
</dbReference>
<dbReference type="InterPro" id="IPR035972">
    <property type="entry name" value="GLA-like_dom_SF"/>
</dbReference>
<dbReference type="InterPro" id="IPR001254">
    <property type="entry name" value="Trypsin_dom"/>
</dbReference>
<evidence type="ECO:0000313" key="22">
    <source>
        <dbReference type="Proteomes" id="UP000242638"/>
    </source>
</evidence>
<dbReference type="SUPFAM" id="SSF57184">
    <property type="entry name" value="Growth factor receptor domain"/>
    <property type="match status" value="1"/>
</dbReference>
<keyword evidence="7 16" id="KW-0645">Protease</keyword>
<dbReference type="PANTHER" id="PTHR24278">
    <property type="entry name" value="COAGULATION FACTOR"/>
    <property type="match status" value="1"/>
</dbReference>
<dbReference type="RefSeq" id="XP_017159178.1">
    <property type="nucleotide sequence ID" value="XM_017303689.1"/>
</dbReference>
<dbReference type="GO" id="GO:0007596">
    <property type="term" value="P:blood coagulation"/>
    <property type="evidence" value="ECO:0007669"/>
    <property type="project" value="InterPro"/>
</dbReference>
<evidence type="ECO:0000256" key="7">
    <source>
        <dbReference type="ARBA" id="ARBA00022670"/>
    </source>
</evidence>
<evidence type="ECO:0000256" key="14">
    <source>
        <dbReference type="PIRSR" id="PIRSR001143-1"/>
    </source>
</evidence>
<dbReference type="CDD" id="cd00054">
    <property type="entry name" value="EGF_CA"/>
    <property type="match status" value="1"/>
</dbReference>
<keyword evidence="8 17" id="KW-0732">Signal</keyword>
<reference evidence="21" key="3">
    <citation type="submission" date="2025-09" db="UniProtKB">
        <authorList>
            <consortium name="Ensembl"/>
        </authorList>
    </citation>
    <scope>IDENTIFICATION</scope>
    <source>
        <strain evidence="21">Guanapo</strain>
    </source>
</reference>
<dbReference type="SMART" id="SM00069">
    <property type="entry name" value="GLA"/>
    <property type="match status" value="1"/>
</dbReference>
<name>A0A3P9QGM8_POERE</name>
<dbReference type="FunFam" id="2.40.10.10:FF:000013">
    <property type="entry name" value="Coagulation factor X"/>
    <property type="match status" value="1"/>
</dbReference>
<reference evidence="21" key="2">
    <citation type="submission" date="2025-08" db="UniProtKB">
        <authorList>
            <consortium name="Ensembl"/>
        </authorList>
    </citation>
    <scope>IDENTIFICATION</scope>
    <source>
        <strain evidence="21">Guanapo</strain>
    </source>
</reference>
<dbReference type="Pfam" id="PF00008">
    <property type="entry name" value="EGF"/>
    <property type="match status" value="1"/>
</dbReference>
<dbReference type="OMA" id="QKDWAEA"/>
<feature type="domain" description="Gla" evidence="20">
    <location>
        <begin position="38"/>
        <end position="84"/>
    </location>
</feature>
<keyword evidence="16" id="KW-0720">Serine protease</keyword>
<dbReference type="PROSITE" id="PS00134">
    <property type="entry name" value="TRYPSIN_HIS"/>
    <property type="match status" value="1"/>
</dbReference>
<dbReference type="InterPro" id="IPR001881">
    <property type="entry name" value="EGF-like_Ca-bd_dom"/>
</dbReference>
<evidence type="ECO:0000256" key="4">
    <source>
        <dbReference type="ARBA" id="ARBA00022479"/>
    </source>
</evidence>
<dbReference type="PROSITE" id="PS50240">
    <property type="entry name" value="TRYPSIN_DOM"/>
    <property type="match status" value="1"/>
</dbReference>
<dbReference type="GO" id="GO:0005615">
    <property type="term" value="C:extracellular space"/>
    <property type="evidence" value="ECO:0007669"/>
    <property type="project" value="TreeGrafter"/>
</dbReference>
<dbReference type="FunFam" id="2.10.25.10:FF:000162">
    <property type="entry name" value="Coagulation factor X (Predicted)"/>
    <property type="match status" value="1"/>
</dbReference>
<dbReference type="OrthoDB" id="6380398at2759"/>
<proteinExistence type="predicted"/>
<keyword evidence="11" id="KW-0106">Calcium</keyword>
<comment type="subcellular location">
    <subcellularLocation>
        <location evidence="2">Secreted</location>
    </subcellularLocation>
</comment>
<dbReference type="GO" id="GO:0006508">
    <property type="term" value="P:proteolysis"/>
    <property type="evidence" value="ECO:0007669"/>
    <property type="project" value="UniProtKB-KW"/>
</dbReference>
<dbReference type="Pfam" id="PF00089">
    <property type="entry name" value="Trypsin"/>
    <property type="match status" value="1"/>
</dbReference>
<dbReference type="Pfam" id="PF14670">
    <property type="entry name" value="FXa_inhibition"/>
    <property type="match status" value="1"/>
</dbReference>
<dbReference type="CDD" id="cd00190">
    <property type="entry name" value="Tryp_SPc"/>
    <property type="match status" value="1"/>
</dbReference>
<dbReference type="InterPro" id="IPR043504">
    <property type="entry name" value="Peptidase_S1_PA_chymotrypsin"/>
</dbReference>
<accession>A0A3P9QGM8</accession>
<evidence type="ECO:0000256" key="2">
    <source>
        <dbReference type="ARBA" id="ARBA00004613"/>
    </source>
</evidence>
<reference evidence="22" key="1">
    <citation type="submission" date="2013-11" db="EMBL/GenBank/DDBJ databases">
        <title>The genomic landscape of the Guanapo guppy.</title>
        <authorList>
            <person name="Kuenstner A."/>
            <person name="Dreyer C."/>
        </authorList>
    </citation>
    <scope>NUCLEOTIDE SEQUENCE</scope>
    <source>
        <strain evidence="22">Guanapo</strain>
    </source>
</reference>
<evidence type="ECO:0000256" key="12">
    <source>
        <dbReference type="ARBA" id="ARBA00023157"/>
    </source>
</evidence>
<dbReference type="InterPro" id="IPR000152">
    <property type="entry name" value="EGF-type_Asp/Asn_hydroxyl_site"/>
</dbReference>
<dbReference type="SMART" id="SM00020">
    <property type="entry name" value="Tryp_SPc"/>
    <property type="match status" value="1"/>
</dbReference>
<evidence type="ECO:0000256" key="11">
    <source>
        <dbReference type="ARBA" id="ARBA00022837"/>
    </source>
</evidence>
<organism evidence="21 22">
    <name type="scientific">Poecilia reticulata</name>
    <name type="common">Guppy</name>
    <name type="synonym">Acanthophacelus reticulatus</name>
    <dbReference type="NCBI Taxonomy" id="8081"/>
    <lineage>
        <taxon>Eukaryota</taxon>
        <taxon>Metazoa</taxon>
        <taxon>Chordata</taxon>
        <taxon>Craniata</taxon>
        <taxon>Vertebrata</taxon>
        <taxon>Euteleostomi</taxon>
        <taxon>Actinopterygii</taxon>
        <taxon>Neopterygii</taxon>
        <taxon>Teleostei</taxon>
        <taxon>Neoteleostei</taxon>
        <taxon>Acanthomorphata</taxon>
        <taxon>Ovalentaria</taxon>
        <taxon>Atherinomorphae</taxon>
        <taxon>Cyprinodontiformes</taxon>
        <taxon>Poeciliidae</taxon>
        <taxon>Poeciliinae</taxon>
        <taxon>Poecilia</taxon>
    </lineage>
</organism>
<dbReference type="STRING" id="8081.ENSPREP00000033296"/>
<feature type="active site" description="Charge relay system" evidence="14">
    <location>
        <position position="431"/>
    </location>
</feature>
<keyword evidence="5" id="KW-0964">Secreted</keyword>
<dbReference type="Proteomes" id="UP000242638">
    <property type="component" value="Unassembled WGS sequence"/>
</dbReference>
<dbReference type="PANTHER" id="PTHR24278:SF28">
    <property type="entry name" value="COAGULATION FACTOR X"/>
    <property type="match status" value="1"/>
</dbReference>
<dbReference type="PROSITE" id="PS50026">
    <property type="entry name" value="EGF_3"/>
    <property type="match status" value="1"/>
</dbReference>
<dbReference type="AlphaFoldDB" id="A0A3P9QGM8"/>
<dbReference type="InterPro" id="IPR018114">
    <property type="entry name" value="TRYPSIN_HIS"/>
</dbReference>
<dbReference type="InterPro" id="IPR000742">
    <property type="entry name" value="EGF"/>
</dbReference>
<keyword evidence="10 16" id="KW-0378">Hydrolase</keyword>
<keyword evidence="6 15" id="KW-0245">EGF-like domain</keyword>
<dbReference type="EC" id="3.4.21.6" evidence="3"/>
<dbReference type="Gene3D" id="4.10.740.10">
    <property type="entry name" value="Coagulation Factor IX"/>
    <property type="match status" value="1"/>
</dbReference>
<feature type="active site" description="Charge relay system" evidence="14">
    <location>
        <position position="334"/>
    </location>
</feature>
<evidence type="ECO:0000259" key="18">
    <source>
        <dbReference type="PROSITE" id="PS50026"/>
    </source>
</evidence>
<dbReference type="PRINTS" id="PR00001">
    <property type="entry name" value="GLABLOOD"/>
</dbReference>
<keyword evidence="4" id="KW-0301">Gamma-carboxyglutamic acid</keyword>